<dbReference type="CDD" id="cd06173">
    <property type="entry name" value="MFS_MefA_like"/>
    <property type="match status" value="1"/>
</dbReference>
<evidence type="ECO:0000256" key="5">
    <source>
        <dbReference type="ARBA" id="ARBA00022989"/>
    </source>
</evidence>
<evidence type="ECO:0000256" key="3">
    <source>
        <dbReference type="ARBA" id="ARBA00022475"/>
    </source>
</evidence>
<dbReference type="SUPFAM" id="SSF103473">
    <property type="entry name" value="MFS general substrate transporter"/>
    <property type="match status" value="1"/>
</dbReference>
<gene>
    <name evidence="9" type="ORF">EA138_12895</name>
    <name evidence="8" type="ORF">TAF16_0259</name>
</gene>
<dbReference type="EMBL" id="SBBW01000087">
    <property type="protein sequence ID" value="RWU07992.1"/>
    <property type="molecule type" value="Genomic_DNA"/>
</dbReference>
<feature type="transmembrane region" description="Helical" evidence="7">
    <location>
        <begin position="343"/>
        <end position="360"/>
    </location>
</feature>
<feature type="transmembrane region" description="Helical" evidence="7">
    <location>
        <begin position="304"/>
        <end position="322"/>
    </location>
</feature>
<comment type="caution">
    <text evidence="8">The sequence shown here is derived from an EMBL/GenBank/DDBJ whole genome shotgun (WGS) entry which is preliminary data.</text>
</comment>
<keyword evidence="3" id="KW-1003">Cell membrane</keyword>
<dbReference type="GO" id="GO:0022857">
    <property type="term" value="F:transmembrane transporter activity"/>
    <property type="evidence" value="ECO:0007669"/>
    <property type="project" value="InterPro"/>
</dbReference>
<sequence length="407" mass="46166">MWKDKNVILIFIGEFIAGIGLWLGIIGNLEFMQKHVPSDFVKSLILFSGLLASVIVSPIAGKWIDTYAKKRILLYAGIGRVCSVIFMLFALKYESIFLMICFMISIQVAAAFYFPTLQAIIPLVVRDEKQLMTINGMHMNISALSRISGTAFGGALLMITSLQTLYIGAIVAYSLLFLLTFFIDIKEEKRDISSYTKEKQRFTDIFPIIRGLPVVYTAVVLTIVPQLFIGGFNLMVINISELQNDPSIKGWLYTIEGVGFLFGAFLIKYIAREQTYVKWMYGLTCFIAFTQLSLYFAHVKWVSLVSFGLFGICVGCFFPMIATIFQTSVPKLYHGRFFSFKNMFDRVTFQVVLLATGFLLDTIGLEYMVVLFGVLSLLLIVYTMFRKKEAVLKGERAQIFIKDHEKM</sequence>
<name>A0A178TNR0_9BACL</name>
<proteinExistence type="predicted"/>
<evidence type="ECO:0000313" key="11">
    <source>
        <dbReference type="Proteomes" id="UP000286434"/>
    </source>
</evidence>
<feature type="transmembrane region" description="Helical" evidence="7">
    <location>
        <begin position="366"/>
        <end position="385"/>
    </location>
</feature>
<keyword evidence="4 7" id="KW-0812">Transmembrane</keyword>
<dbReference type="Pfam" id="PF07690">
    <property type="entry name" value="MFS_1"/>
    <property type="match status" value="2"/>
</dbReference>
<keyword evidence="10" id="KW-1185">Reference proteome</keyword>
<dbReference type="OrthoDB" id="2381825at2"/>
<dbReference type="PATRIC" id="fig|33934.6.peg.2129"/>
<dbReference type="AlphaFoldDB" id="A0A178TNR0"/>
<feature type="transmembrane region" description="Helical" evidence="7">
    <location>
        <begin position="137"/>
        <end position="159"/>
    </location>
</feature>
<dbReference type="Proteomes" id="UP000286434">
    <property type="component" value="Unassembled WGS sequence"/>
</dbReference>
<evidence type="ECO:0000313" key="8">
    <source>
        <dbReference type="EMBL" id="OAO82509.1"/>
    </source>
</evidence>
<organism evidence="8 10">
    <name type="scientific">Anoxybacillus flavithermus</name>
    <dbReference type="NCBI Taxonomy" id="33934"/>
    <lineage>
        <taxon>Bacteria</taxon>
        <taxon>Bacillati</taxon>
        <taxon>Bacillota</taxon>
        <taxon>Bacilli</taxon>
        <taxon>Bacillales</taxon>
        <taxon>Anoxybacillaceae</taxon>
        <taxon>Anoxybacillus</taxon>
    </lineage>
</organism>
<dbReference type="EMBL" id="LUCQ01000022">
    <property type="protein sequence ID" value="OAO82509.1"/>
    <property type="molecule type" value="Genomic_DNA"/>
</dbReference>
<feature type="transmembrane region" description="Helical" evidence="7">
    <location>
        <begin position="165"/>
        <end position="185"/>
    </location>
</feature>
<dbReference type="InterPro" id="IPR036259">
    <property type="entry name" value="MFS_trans_sf"/>
</dbReference>
<evidence type="ECO:0000256" key="4">
    <source>
        <dbReference type="ARBA" id="ARBA00022692"/>
    </source>
</evidence>
<keyword evidence="5 7" id="KW-1133">Transmembrane helix</keyword>
<reference evidence="9 11" key="2">
    <citation type="submission" date="2019-01" db="EMBL/GenBank/DDBJ databases">
        <title>Anoxybacillus flavithermus in powdered infant formula.</title>
        <authorList>
            <person name="Rhee M.S."/>
            <person name="Choi I.-G."/>
            <person name="Cho T.J."/>
            <person name="Park B."/>
        </authorList>
    </citation>
    <scope>NUCLEOTIDE SEQUENCE [LARGE SCALE GENOMIC DNA]</scope>
    <source>
        <strain evidence="9 11">FHS-PPAM212</strain>
    </source>
</reference>
<evidence type="ECO:0000256" key="6">
    <source>
        <dbReference type="ARBA" id="ARBA00023136"/>
    </source>
</evidence>
<evidence type="ECO:0000256" key="2">
    <source>
        <dbReference type="ARBA" id="ARBA00022448"/>
    </source>
</evidence>
<evidence type="ECO:0000313" key="9">
    <source>
        <dbReference type="EMBL" id="RWU07992.1"/>
    </source>
</evidence>
<dbReference type="PANTHER" id="PTHR43266:SF7">
    <property type="entry name" value="TRANSPORTER, PUTATIVE-RELATED"/>
    <property type="match status" value="1"/>
</dbReference>
<dbReference type="RefSeq" id="WP_004890193.1">
    <property type="nucleotide sequence ID" value="NZ_CP021838.1"/>
</dbReference>
<dbReference type="InterPro" id="IPR011701">
    <property type="entry name" value="MFS"/>
</dbReference>
<comment type="subcellular location">
    <subcellularLocation>
        <location evidence="1">Cell membrane</location>
        <topology evidence="1">Multi-pass membrane protein</topology>
    </subcellularLocation>
</comment>
<evidence type="ECO:0000313" key="10">
    <source>
        <dbReference type="Proteomes" id="UP000078336"/>
    </source>
</evidence>
<feature type="transmembrane region" description="Helical" evidence="7">
    <location>
        <begin position="40"/>
        <end position="60"/>
    </location>
</feature>
<feature type="transmembrane region" description="Helical" evidence="7">
    <location>
        <begin position="248"/>
        <end position="267"/>
    </location>
</feature>
<dbReference type="Gene3D" id="1.20.1250.20">
    <property type="entry name" value="MFS general substrate transporter like domains"/>
    <property type="match status" value="1"/>
</dbReference>
<keyword evidence="6 7" id="KW-0472">Membrane</keyword>
<feature type="transmembrane region" description="Helical" evidence="7">
    <location>
        <begin position="72"/>
        <end position="91"/>
    </location>
</feature>
<accession>A0A178TNR0</accession>
<reference evidence="8 10" key="1">
    <citation type="submission" date="2016-03" db="EMBL/GenBank/DDBJ databases">
        <title>Spore heat resistance.</title>
        <authorList>
            <person name="Boekhorst J."/>
            <person name="Berendsen E.M."/>
            <person name="Wells-Bennik M.H."/>
            <person name="Kuipers O.P."/>
        </authorList>
    </citation>
    <scope>NUCLEOTIDE SEQUENCE [LARGE SCALE GENOMIC DNA]</scope>
    <source>
        <strain evidence="8 10">AF16</strain>
    </source>
</reference>
<evidence type="ECO:0000256" key="7">
    <source>
        <dbReference type="SAM" id="Phobius"/>
    </source>
</evidence>
<feature type="transmembrane region" description="Helical" evidence="7">
    <location>
        <begin position="97"/>
        <end position="125"/>
    </location>
</feature>
<feature type="transmembrane region" description="Helical" evidence="7">
    <location>
        <begin position="279"/>
        <end position="298"/>
    </location>
</feature>
<dbReference type="PANTHER" id="PTHR43266">
    <property type="entry name" value="MACROLIDE-EFFLUX PROTEIN"/>
    <property type="match status" value="1"/>
</dbReference>
<dbReference type="GO" id="GO:0005886">
    <property type="term" value="C:plasma membrane"/>
    <property type="evidence" value="ECO:0007669"/>
    <property type="project" value="UniProtKB-SubCell"/>
</dbReference>
<evidence type="ECO:0000256" key="1">
    <source>
        <dbReference type="ARBA" id="ARBA00004651"/>
    </source>
</evidence>
<protein>
    <submittedName>
        <fullName evidence="9">MFS transporter</fullName>
    </submittedName>
    <submittedName>
        <fullName evidence="8">Macrolide efflux protein</fullName>
    </submittedName>
</protein>
<feature type="transmembrane region" description="Helical" evidence="7">
    <location>
        <begin position="7"/>
        <end position="28"/>
    </location>
</feature>
<dbReference type="Proteomes" id="UP000078336">
    <property type="component" value="Unassembled WGS sequence"/>
</dbReference>
<feature type="transmembrane region" description="Helical" evidence="7">
    <location>
        <begin position="205"/>
        <end position="228"/>
    </location>
</feature>
<keyword evidence="2" id="KW-0813">Transport</keyword>